<reference evidence="1" key="1">
    <citation type="submission" date="2022-03" db="EMBL/GenBank/DDBJ databases">
        <authorList>
            <person name="Alioto T."/>
            <person name="Alioto T."/>
            <person name="Gomez Garrido J."/>
        </authorList>
    </citation>
    <scope>NUCLEOTIDE SEQUENCE</scope>
</reference>
<proteinExistence type="predicted"/>
<feature type="non-terminal residue" evidence="1">
    <location>
        <position position="1"/>
    </location>
</feature>
<accession>A0AAD1TCU1</accession>
<dbReference type="EMBL" id="OW240922">
    <property type="protein sequence ID" value="CAH2322116.1"/>
    <property type="molecule type" value="Genomic_DNA"/>
</dbReference>
<gene>
    <name evidence="1" type="ORF">PECUL_23A011733</name>
</gene>
<dbReference type="Proteomes" id="UP001295444">
    <property type="component" value="Chromosome 11"/>
</dbReference>
<name>A0AAD1TCU1_PELCU</name>
<evidence type="ECO:0000313" key="2">
    <source>
        <dbReference type="Proteomes" id="UP001295444"/>
    </source>
</evidence>
<protein>
    <submittedName>
        <fullName evidence="1">Uncharacterized protein</fullName>
    </submittedName>
</protein>
<dbReference type="AlphaFoldDB" id="A0AAD1TCU1"/>
<evidence type="ECO:0000313" key="1">
    <source>
        <dbReference type="EMBL" id="CAH2322116.1"/>
    </source>
</evidence>
<keyword evidence="2" id="KW-1185">Reference proteome</keyword>
<organism evidence="1 2">
    <name type="scientific">Pelobates cultripes</name>
    <name type="common">Western spadefoot toad</name>
    <dbReference type="NCBI Taxonomy" id="61616"/>
    <lineage>
        <taxon>Eukaryota</taxon>
        <taxon>Metazoa</taxon>
        <taxon>Chordata</taxon>
        <taxon>Craniata</taxon>
        <taxon>Vertebrata</taxon>
        <taxon>Euteleostomi</taxon>
        <taxon>Amphibia</taxon>
        <taxon>Batrachia</taxon>
        <taxon>Anura</taxon>
        <taxon>Pelobatoidea</taxon>
        <taxon>Pelobatidae</taxon>
        <taxon>Pelobates</taxon>
    </lineage>
</organism>
<sequence>LLGKTLGSKLWQHLFNILRESTQKSYSTRLLKAQQFPGGIPLHNSTCINTPPVHPRQREATAAGNVTPLYPAPILTLTMEIPHPRWKRPDQEVATSCCQVHRNVGPWKSQPSLLQCRTQKEQGVEAEPGSKMSHLVWTLNDKG</sequence>